<gene>
    <name evidence="2" type="ORF">EJ04DRAFT_577665</name>
</gene>
<keyword evidence="3" id="KW-1185">Reference proteome</keyword>
<organism evidence="2 3">
    <name type="scientific">Polyplosphaeria fusca</name>
    <dbReference type="NCBI Taxonomy" id="682080"/>
    <lineage>
        <taxon>Eukaryota</taxon>
        <taxon>Fungi</taxon>
        <taxon>Dikarya</taxon>
        <taxon>Ascomycota</taxon>
        <taxon>Pezizomycotina</taxon>
        <taxon>Dothideomycetes</taxon>
        <taxon>Pleosporomycetidae</taxon>
        <taxon>Pleosporales</taxon>
        <taxon>Tetraplosphaeriaceae</taxon>
        <taxon>Polyplosphaeria</taxon>
    </lineage>
</organism>
<dbReference type="Proteomes" id="UP000799444">
    <property type="component" value="Unassembled WGS sequence"/>
</dbReference>
<comment type="caution">
    <text evidence="2">The sequence shown here is derived from an EMBL/GenBank/DDBJ whole genome shotgun (WGS) entry which is preliminary data.</text>
</comment>
<sequence>MHSLLPVFALLLPVTFALPTEWDGANLLIPDENGVLQYASRSQLQVRRDAARAQLETSHQLHKRDKCDDGIFTGSILNCQQYCERQVSDVVGDPVKVSSGINCNVGDVCDIAHADAVTITEGFTISIGGSSPAGAEGNGILSGSVSFSWSKAETTTDTWTFHPKNGDVGYIVFRPKFKQSTGIFQQWYHYESSDAFDVQCMDPIEQDTNASGRSPRKLDSGKADGEYSFCNTNTNQGC</sequence>
<evidence type="ECO:0000256" key="1">
    <source>
        <dbReference type="SAM" id="SignalP"/>
    </source>
</evidence>
<reference evidence="2" key="1">
    <citation type="journal article" date="2020" name="Stud. Mycol.">
        <title>101 Dothideomycetes genomes: a test case for predicting lifestyles and emergence of pathogens.</title>
        <authorList>
            <person name="Haridas S."/>
            <person name="Albert R."/>
            <person name="Binder M."/>
            <person name="Bloem J."/>
            <person name="Labutti K."/>
            <person name="Salamov A."/>
            <person name="Andreopoulos B."/>
            <person name="Baker S."/>
            <person name="Barry K."/>
            <person name="Bills G."/>
            <person name="Bluhm B."/>
            <person name="Cannon C."/>
            <person name="Castanera R."/>
            <person name="Culley D."/>
            <person name="Daum C."/>
            <person name="Ezra D."/>
            <person name="Gonzalez J."/>
            <person name="Henrissat B."/>
            <person name="Kuo A."/>
            <person name="Liang C."/>
            <person name="Lipzen A."/>
            <person name="Lutzoni F."/>
            <person name="Magnuson J."/>
            <person name="Mondo S."/>
            <person name="Nolan M."/>
            <person name="Ohm R."/>
            <person name="Pangilinan J."/>
            <person name="Park H.-J."/>
            <person name="Ramirez L."/>
            <person name="Alfaro M."/>
            <person name="Sun H."/>
            <person name="Tritt A."/>
            <person name="Yoshinaga Y."/>
            <person name="Zwiers L.-H."/>
            <person name="Turgeon B."/>
            <person name="Goodwin S."/>
            <person name="Spatafora J."/>
            <person name="Crous P."/>
            <person name="Grigoriev I."/>
        </authorList>
    </citation>
    <scope>NUCLEOTIDE SEQUENCE</scope>
    <source>
        <strain evidence="2">CBS 125425</strain>
    </source>
</reference>
<name>A0A9P4QXJ1_9PLEO</name>
<dbReference type="EMBL" id="ML996162">
    <property type="protein sequence ID" value="KAF2733345.1"/>
    <property type="molecule type" value="Genomic_DNA"/>
</dbReference>
<feature type="signal peptide" evidence="1">
    <location>
        <begin position="1"/>
        <end position="17"/>
    </location>
</feature>
<dbReference type="AlphaFoldDB" id="A0A9P4QXJ1"/>
<proteinExistence type="predicted"/>
<evidence type="ECO:0000313" key="2">
    <source>
        <dbReference type="EMBL" id="KAF2733345.1"/>
    </source>
</evidence>
<evidence type="ECO:0000313" key="3">
    <source>
        <dbReference type="Proteomes" id="UP000799444"/>
    </source>
</evidence>
<protein>
    <submittedName>
        <fullName evidence="2">Uncharacterized protein</fullName>
    </submittedName>
</protein>
<dbReference type="OrthoDB" id="4732412at2759"/>
<accession>A0A9P4QXJ1</accession>
<feature type="chain" id="PRO_5040163516" evidence="1">
    <location>
        <begin position="18"/>
        <end position="238"/>
    </location>
</feature>
<keyword evidence="1" id="KW-0732">Signal</keyword>